<gene>
    <name evidence="1" type="ORF">HPB50_009040</name>
</gene>
<evidence type="ECO:0000313" key="1">
    <source>
        <dbReference type="EMBL" id="KAH6932719.1"/>
    </source>
</evidence>
<dbReference type="Proteomes" id="UP000821845">
    <property type="component" value="Chromosome 4"/>
</dbReference>
<keyword evidence="2" id="KW-1185">Reference proteome</keyword>
<reference evidence="1" key="1">
    <citation type="submission" date="2020-05" db="EMBL/GenBank/DDBJ databases">
        <title>Large-scale comparative analyses of tick genomes elucidate their genetic diversity and vector capacities.</title>
        <authorList>
            <person name="Jia N."/>
            <person name="Wang J."/>
            <person name="Shi W."/>
            <person name="Du L."/>
            <person name="Sun Y."/>
            <person name="Zhan W."/>
            <person name="Jiang J."/>
            <person name="Wang Q."/>
            <person name="Zhang B."/>
            <person name="Ji P."/>
            <person name="Sakyi L.B."/>
            <person name="Cui X."/>
            <person name="Yuan T."/>
            <person name="Jiang B."/>
            <person name="Yang W."/>
            <person name="Lam T.T.-Y."/>
            <person name="Chang Q."/>
            <person name="Ding S."/>
            <person name="Wang X."/>
            <person name="Zhu J."/>
            <person name="Ruan X."/>
            <person name="Zhao L."/>
            <person name="Wei J."/>
            <person name="Que T."/>
            <person name="Du C."/>
            <person name="Cheng J."/>
            <person name="Dai P."/>
            <person name="Han X."/>
            <person name="Huang E."/>
            <person name="Gao Y."/>
            <person name="Liu J."/>
            <person name="Shao H."/>
            <person name="Ye R."/>
            <person name="Li L."/>
            <person name="Wei W."/>
            <person name="Wang X."/>
            <person name="Wang C."/>
            <person name="Yang T."/>
            <person name="Huo Q."/>
            <person name="Li W."/>
            <person name="Guo W."/>
            <person name="Chen H."/>
            <person name="Zhou L."/>
            <person name="Ni X."/>
            <person name="Tian J."/>
            <person name="Zhou Y."/>
            <person name="Sheng Y."/>
            <person name="Liu T."/>
            <person name="Pan Y."/>
            <person name="Xia L."/>
            <person name="Li J."/>
            <person name="Zhao F."/>
            <person name="Cao W."/>
        </authorList>
    </citation>
    <scope>NUCLEOTIDE SEQUENCE</scope>
    <source>
        <strain evidence="1">Hyas-2018</strain>
    </source>
</reference>
<evidence type="ECO:0000313" key="2">
    <source>
        <dbReference type="Proteomes" id="UP000821845"/>
    </source>
</evidence>
<comment type="caution">
    <text evidence="1">The sequence shown here is derived from an EMBL/GenBank/DDBJ whole genome shotgun (WGS) entry which is preliminary data.</text>
</comment>
<sequence>MAAAVAGRHSIIVGGDFNASSKTWVYTYGTSKGRQLWRDTTELGYTLITDPANPTRLGTSTGRYTTRDLAFARHAQDGT</sequence>
<protein>
    <submittedName>
        <fullName evidence="1">Uncharacterized protein</fullName>
    </submittedName>
</protein>
<dbReference type="EMBL" id="CM023484">
    <property type="protein sequence ID" value="KAH6932719.1"/>
    <property type="molecule type" value="Genomic_DNA"/>
</dbReference>
<accession>A0ACB7SG21</accession>
<organism evidence="1 2">
    <name type="scientific">Hyalomma asiaticum</name>
    <name type="common">Tick</name>
    <dbReference type="NCBI Taxonomy" id="266040"/>
    <lineage>
        <taxon>Eukaryota</taxon>
        <taxon>Metazoa</taxon>
        <taxon>Ecdysozoa</taxon>
        <taxon>Arthropoda</taxon>
        <taxon>Chelicerata</taxon>
        <taxon>Arachnida</taxon>
        <taxon>Acari</taxon>
        <taxon>Parasitiformes</taxon>
        <taxon>Ixodida</taxon>
        <taxon>Ixodoidea</taxon>
        <taxon>Ixodidae</taxon>
        <taxon>Hyalomminae</taxon>
        <taxon>Hyalomma</taxon>
    </lineage>
</organism>
<name>A0ACB7SG21_HYAAI</name>
<proteinExistence type="predicted"/>